<dbReference type="GO" id="GO:0000145">
    <property type="term" value="C:exocyst"/>
    <property type="evidence" value="ECO:0007669"/>
    <property type="project" value="InterPro"/>
</dbReference>
<dbReference type="SUPFAM" id="SSF74788">
    <property type="entry name" value="Cullin repeat-like"/>
    <property type="match status" value="1"/>
</dbReference>
<dbReference type="GO" id="GO:0006893">
    <property type="term" value="P:Golgi to plasma membrane transport"/>
    <property type="evidence" value="ECO:0007669"/>
    <property type="project" value="TreeGrafter"/>
</dbReference>
<evidence type="ECO:0000313" key="7">
    <source>
        <dbReference type="Proteomes" id="UP001291623"/>
    </source>
</evidence>
<dbReference type="EMBL" id="JAVYJV010000007">
    <property type="protein sequence ID" value="KAK4366110.1"/>
    <property type="molecule type" value="Genomic_DNA"/>
</dbReference>
<keyword evidence="7" id="KW-1185">Reference proteome</keyword>
<evidence type="ECO:0000256" key="3">
    <source>
        <dbReference type="ARBA" id="ARBA00022483"/>
    </source>
</evidence>
<name>A0AAE1SAG6_9SOLA</name>
<evidence type="ECO:0000256" key="2">
    <source>
        <dbReference type="ARBA" id="ARBA00022448"/>
    </source>
</evidence>
<keyword evidence="4" id="KW-0175">Coiled coil</keyword>
<dbReference type="Pfam" id="PF08700">
    <property type="entry name" value="VPS51_Exo84_N"/>
    <property type="match status" value="1"/>
</dbReference>
<evidence type="ECO:0000256" key="1">
    <source>
        <dbReference type="ARBA" id="ARBA00007210"/>
    </source>
</evidence>
<protein>
    <recommendedName>
        <fullName evidence="8">Exocyst component Exo84 C-terminal domain-containing protein</fullName>
    </recommendedName>
</protein>
<evidence type="ECO:0008006" key="8">
    <source>
        <dbReference type="Google" id="ProtNLM"/>
    </source>
</evidence>
<organism evidence="6 7">
    <name type="scientific">Anisodus tanguticus</name>
    <dbReference type="NCBI Taxonomy" id="243964"/>
    <lineage>
        <taxon>Eukaryota</taxon>
        <taxon>Viridiplantae</taxon>
        <taxon>Streptophyta</taxon>
        <taxon>Embryophyta</taxon>
        <taxon>Tracheophyta</taxon>
        <taxon>Spermatophyta</taxon>
        <taxon>Magnoliopsida</taxon>
        <taxon>eudicotyledons</taxon>
        <taxon>Gunneridae</taxon>
        <taxon>Pentapetalae</taxon>
        <taxon>asterids</taxon>
        <taxon>lamiids</taxon>
        <taxon>Solanales</taxon>
        <taxon>Solanaceae</taxon>
        <taxon>Solanoideae</taxon>
        <taxon>Hyoscyameae</taxon>
        <taxon>Anisodus</taxon>
    </lineage>
</organism>
<keyword evidence="2" id="KW-0813">Transport</keyword>
<dbReference type="GO" id="GO:0008104">
    <property type="term" value="P:intracellular protein localization"/>
    <property type="evidence" value="ECO:0007669"/>
    <property type="project" value="TreeGrafter"/>
</dbReference>
<evidence type="ECO:0000313" key="6">
    <source>
        <dbReference type="EMBL" id="KAK4366110.1"/>
    </source>
</evidence>
<dbReference type="GO" id="GO:0006887">
    <property type="term" value="P:exocytosis"/>
    <property type="evidence" value="ECO:0007669"/>
    <property type="project" value="UniProtKB-KW"/>
</dbReference>
<feature type="coiled-coil region" evidence="4">
    <location>
        <begin position="159"/>
        <end position="186"/>
    </location>
</feature>
<comment type="similarity">
    <text evidence="1">Belongs to the EXO84 family.</text>
</comment>
<dbReference type="Proteomes" id="UP001291623">
    <property type="component" value="Unassembled WGS sequence"/>
</dbReference>
<evidence type="ECO:0000256" key="5">
    <source>
        <dbReference type="SAM" id="MobiDB-lite"/>
    </source>
</evidence>
<dbReference type="AlphaFoldDB" id="A0AAE1SAG6"/>
<proteinExistence type="inferred from homology"/>
<dbReference type="InterPro" id="IPR016159">
    <property type="entry name" value="Cullin_repeat-like_dom_sf"/>
</dbReference>
<reference evidence="6" key="1">
    <citation type="submission" date="2023-12" db="EMBL/GenBank/DDBJ databases">
        <title>Genome assembly of Anisodus tanguticus.</title>
        <authorList>
            <person name="Wang Y.-J."/>
        </authorList>
    </citation>
    <scope>NUCLEOTIDE SEQUENCE</scope>
    <source>
        <strain evidence="6">KB-2021</strain>
        <tissue evidence="6">Leaf</tissue>
    </source>
</reference>
<sequence length="844" mass="95997">MVPLDKRNNIGRGVGPKDAGTCNSTSKNKINSLSRQLVCLHSAVSNVKIKAKFAHIYRNCNGRTQQTTLFKHNYSLMDTVTSASSTSRFRFRDIPVDEHSTDSADFSSVSSDPELHSMTAKGITHLCSELLELKRESEEDFQKIIFTNYSAFIGIFEGTKDLESDLLQLKNQVAKQKELIKDLTNGAFLKFLAEEKIESNLEESLPDYTSLSSIIDAHTKEVSEILDDLLSEHRLDEAISFLEKEAEFFKDSQLAENPLTDYNSKISEKTSMIADQLTLVAKNPRVSAPELQKALVGLCRIGESDLATQLLLKYYHSRIAVGTHDLFFSKTYTHELHLREVSKFLFSMISQAAKSFTLLYGENSPCESELHRWVMEQTAIFSVCFNNYVISMVEPSTGLSTAVEAVQSTMVYCSLLEARGIELQSSLIEHIRPCIQEVLQMHVEHFKKVIGIFTSCETWVLGRYLVSGILSPDSYSTKSCQQSEYCLLANSGRKFITLFQAILEEVFPLIQLHMEGLLLRSLLDLLTEYTAILESALTNQTEIEEVDSRINIAESVEQQVSLIANLSKLAQILSSMIRRTFSDTYHLQFEIDNYELFVNENIDRLRSQFCKKLILKSWPLESGHRCSPSPACCTDLEPSVSYQELYFALRNLKEHDSDTIIEMNWLKDLFIELMEMMFEMILDEEEISKIIEENFPIEWCGKFIQLTLDIHFLLEIAKWGGYLSDTITNAYLDFESRMKSAFLSAGMDPERHMIYVGWATKTAIETLQKLHELEKKEMLSGEFIGNTEEETNKSTESLGSIDATKSEEVLRLMDHALEVTACIKIPEPKEGDASVEEEKWLHEI</sequence>
<feature type="region of interest" description="Disordered" evidence="5">
    <location>
        <begin position="1"/>
        <end position="26"/>
    </location>
</feature>
<comment type="caution">
    <text evidence="6">The sequence shown here is derived from an EMBL/GenBank/DDBJ whole genome shotgun (WGS) entry which is preliminary data.</text>
</comment>
<gene>
    <name evidence="6" type="ORF">RND71_013990</name>
</gene>
<accession>A0AAE1SAG6</accession>
<dbReference type="InterPro" id="IPR033961">
    <property type="entry name" value="Exo84"/>
</dbReference>
<dbReference type="PANTHER" id="PTHR21426">
    <property type="entry name" value="EXOCYST COMPLEX COMPONENT 8"/>
    <property type="match status" value="1"/>
</dbReference>
<dbReference type="PANTHER" id="PTHR21426:SF13">
    <property type="entry name" value="OS08G0566700 PROTEIN"/>
    <property type="match status" value="1"/>
</dbReference>
<keyword evidence="3" id="KW-0268">Exocytosis</keyword>
<evidence type="ECO:0000256" key="4">
    <source>
        <dbReference type="SAM" id="Coils"/>
    </source>
</evidence>